<dbReference type="Proteomes" id="UP000606786">
    <property type="component" value="Unassembled WGS sequence"/>
</dbReference>
<gene>
    <name evidence="1" type="ORF">CCAP1982_LOCUS8098</name>
</gene>
<comment type="caution">
    <text evidence="1">The sequence shown here is derived from an EMBL/GenBank/DDBJ whole genome shotgun (WGS) entry which is preliminary data.</text>
</comment>
<protein>
    <submittedName>
        <fullName evidence="1">(Mediterranean fruit fly) hypothetical protein</fullName>
    </submittedName>
</protein>
<keyword evidence="2" id="KW-1185">Reference proteome</keyword>
<dbReference type="EMBL" id="CAJHJT010000012">
    <property type="protein sequence ID" value="CAD6999573.1"/>
    <property type="molecule type" value="Genomic_DNA"/>
</dbReference>
<sequence>MYVTRIQCVQTRWLYLHGIHCRYSKVWHKSFFGYTAASLAARLVRKMQASELLAALLARIPSRPHRELRYLGEEVITFRTTKVMWVLRKLPHFHRTLFVDRIL</sequence>
<proteinExistence type="predicted"/>
<evidence type="ECO:0000313" key="2">
    <source>
        <dbReference type="Proteomes" id="UP000606786"/>
    </source>
</evidence>
<reference evidence="1" key="1">
    <citation type="submission" date="2020-11" db="EMBL/GenBank/DDBJ databases">
        <authorList>
            <person name="Whitehead M."/>
        </authorList>
    </citation>
    <scope>NUCLEOTIDE SEQUENCE</scope>
    <source>
        <strain evidence="1">EGII</strain>
    </source>
</reference>
<dbReference type="AlphaFoldDB" id="A0A811URE2"/>
<name>A0A811URE2_CERCA</name>
<accession>A0A811URE2</accession>
<organism evidence="1 2">
    <name type="scientific">Ceratitis capitata</name>
    <name type="common">Mediterranean fruit fly</name>
    <name type="synonym">Tephritis capitata</name>
    <dbReference type="NCBI Taxonomy" id="7213"/>
    <lineage>
        <taxon>Eukaryota</taxon>
        <taxon>Metazoa</taxon>
        <taxon>Ecdysozoa</taxon>
        <taxon>Arthropoda</taxon>
        <taxon>Hexapoda</taxon>
        <taxon>Insecta</taxon>
        <taxon>Pterygota</taxon>
        <taxon>Neoptera</taxon>
        <taxon>Endopterygota</taxon>
        <taxon>Diptera</taxon>
        <taxon>Brachycera</taxon>
        <taxon>Muscomorpha</taxon>
        <taxon>Tephritoidea</taxon>
        <taxon>Tephritidae</taxon>
        <taxon>Ceratitis</taxon>
        <taxon>Ceratitis</taxon>
    </lineage>
</organism>
<evidence type="ECO:0000313" key="1">
    <source>
        <dbReference type="EMBL" id="CAD6999573.1"/>
    </source>
</evidence>